<dbReference type="KEGG" id="pbas:SMSP2_01991"/>
<dbReference type="InterPro" id="IPR003749">
    <property type="entry name" value="ThiS/MoaD-like"/>
</dbReference>
<dbReference type="RefSeq" id="WP_146683777.1">
    <property type="nucleotide sequence ID" value="NZ_CP019646.1"/>
</dbReference>
<dbReference type="PANTHER" id="PTHR34472">
    <property type="entry name" value="SULFUR CARRIER PROTEIN THIS"/>
    <property type="match status" value="1"/>
</dbReference>
<evidence type="ECO:0000313" key="1">
    <source>
        <dbReference type="EMBL" id="AQQ71614.1"/>
    </source>
</evidence>
<gene>
    <name evidence="1" type="ORF">SMSP2_01991</name>
</gene>
<dbReference type="InterPro" id="IPR012675">
    <property type="entry name" value="Beta-grasp_dom_sf"/>
</dbReference>
<dbReference type="InterPro" id="IPR016155">
    <property type="entry name" value="Mopterin_synth/thiamin_S_b"/>
</dbReference>
<reference evidence="2" key="1">
    <citation type="submission" date="2017-02" db="EMBL/GenBank/DDBJ databases">
        <title>Comparative genomics and description of representatives of a novel lineage of planctomycetes thriving in anoxic sediments.</title>
        <authorList>
            <person name="Spring S."/>
            <person name="Bunk B."/>
            <person name="Sproer C."/>
        </authorList>
    </citation>
    <scope>NUCLEOTIDE SEQUENCE [LARGE SCALE GENOMIC DNA]</scope>
    <source>
        <strain evidence="2">SM-Chi-D1</strain>
    </source>
</reference>
<organism evidence="1 2">
    <name type="scientific">Limihaloglobus sulfuriphilus</name>
    <dbReference type="NCBI Taxonomy" id="1851148"/>
    <lineage>
        <taxon>Bacteria</taxon>
        <taxon>Pseudomonadati</taxon>
        <taxon>Planctomycetota</taxon>
        <taxon>Phycisphaerae</taxon>
        <taxon>Sedimentisphaerales</taxon>
        <taxon>Sedimentisphaeraceae</taxon>
        <taxon>Limihaloglobus</taxon>
    </lineage>
</organism>
<dbReference type="OrthoDB" id="9810692at2"/>
<dbReference type="SUPFAM" id="SSF54285">
    <property type="entry name" value="MoaD/ThiS"/>
    <property type="match status" value="1"/>
</dbReference>
<dbReference type="NCBIfam" id="TIGR01683">
    <property type="entry name" value="thiS"/>
    <property type="match status" value="1"/>
</dbReference>
<keyword evidence="2" id="KW-1185">Reference proteome</keyword>
<dbReference type="Pfam" id="PF02597">
    <property type="entry name" value="ThiS"/>
    <property type="match status" value="1"/>
</dbReference>
<protein>
    <submittedName>
        <fullName evidence="1">Sulfur carrier protein ThiS</fullName>
    </submittedName>
</protein>
<name>A0A1Q2MG33_9BACT</name>
<dbReference type="Gene3D" id="3.10.20.30">
    <property type="match status" value="1"/>
</dbReference>
<sequence>MASLKVNGKTIDYGEGKLPANVAGLLENMNIDKATVVAEIDGKIVERKDFETFELKDGQSIELIRFVGGG</sequence>
<dbReference type="Proteomes" id="UP000188181">
    <property type="component" value="Chromosome"/>
</dbReference>
<evidence type="ECO:0000313" key="2">
    <source>
        <dbReference type="Proteomes" id="UP000188181"/>
    </source>
</evidence>
<dbReference type="EMBL" id="CP019646">
    <property type="protein sequence ID" value="AQQ71614.1"/>
    <property type="molecule type" value="Genomic_DNA"/>
</dbReference>
<dbReference type="InterPro" id="IPR010035">
    <property type="entry name" value="Thi_S"/>
</dbReference>
<proteinExistence type="predicted"/>
<dbReference type="CDD" id="cd00565">
    <property type="entry name" value="Ubl_ThiS"/>
    <property type="match status" value="1"/>
</dbReference>
<accession>A0A1Q2MG33</accession>
<dbReference type="PANTHER" id="PTHR34472:SF1">
    <property type="entry name" value="SULFUR CARRIER PROTEIN THIS"/>
    <property type="match status" value="1"/>
</dbReference>
<dbReference type="AlphaFoldDB" id="A0A1Q2MG33"/>
<dbReference type="STRING" id="1851148.SMSP2_01991"/>